<protein>
    <recommendedName>
        <fullName evidence="1">Dienelactone hydrolase domain-containing protein</fullName>
    </recommendedName>
</protein>
<name>A0A8H3EHW7_9LECA</name>
<dbReference type="PANTHER" id="PTHR17630">
    <property type="entry name" value="DIENELACTONE HYDROLASE"/>
    <property type="match status" value="1"/>
</dbReference>
<dbReference type="Proteomes" id="UP000664521">
    <property type="component" value="Unassembled WGS sequence"/>
</dbReference>
<evidence type="ECO:0000313" key="3">
    <source>
        <dbReference type="Proteomes" id="UP000664521"/>
    </source>
</evidence>
<comment type="caution">
    <text evidence="2">The sequence shown here is derived from an EMBL/GenBank/DDBJ whole genome shotgun (WGS) entry which is preliminary data.</text>
</comment>
<dbReference type="Gene3D" id="3.40.50.1820">
    <property type="entry name" value="alpha/beta hydrolase"/>
    <property type="match status" value="1"/>
</dbReference>
<accession>A0A8H3EHW7</accession>
<dbReference type="EMBL" id="CAJPDS010000004">
    <property type="protein sequence ID" value="CAF9905997.1"/>
    <property type="molecule type" value="Genomic_DNA"/>
</dbReference>
<dbReference type="PANTHER" id="PTHR17630:SF105">
    <property type="entry name" value="DIENELACTONE HYDROLASE FAMILY PROTEIN (AFU_ORTHOLOGUE AFUA_4G08790)"/>
    <property type="match status" value="1"/>
</dbReference>
<reference evidence="2" key="1">
    <citation type="submission" date="2021-03" db="EMBL/GenBank/DDBJ databases">
        <authorList>
            <person name="Tagirdzhanova G."/>
        </authorList>
    </citation>
    <scope>NUCLEOTIDE SEQUENCE</scope>
</reference>
<proteinExistence type="predicted"/>
<dbReference type="OrthoDB" id="17560at2759"/>
<sequence length="280" mass="30704">MSCSNCFKGAVHEGTPRGIETKFNGRDTYVVEPATNLDSPSSSPPAAKGIVVILSDAFGWKFTNLRTLADEIARKGQFRVYLPDFFDGRVAPLWLLDVMPKLELPGFWATLWKPYYGIRAAAALGPFLISNRPAVSMPKILPFMESLRNEAKQQRLSLGVAGYCWGGKPAVNLAHTELVDCAFTAHPSALALPGEIERIRVPFSLAIGDMDFVMGMKEVEQTKGILKAKSDDVPSQVVVYPGGGHGFAVRGHPDDEKEKMQGIQAEDQAIEWFTTYLKAT</sequence>
<dbReference type="SUPFAM" id="SSF53474">
    <property type="entry name" value="alpha/beta-Hydrolases"/>
    <property type="match status" value="1"/>
</dbReference>
<organism evidence="2 3">
    <name type="scientific">Heterodermia speciosa</name>
    <dbReference type="NCBI Taxonomy" id="116794"/>
    <lineage>
        <taxon>Eukaryota</taxon>
        <taxon>Fungi</taxon>
        <taxon>Dikarya</taxon>
        <taxon>Ascomycota</taxon>
        <taxon>Pezizomycotina</taxon>
        <taxon>Lecanoromycetes</taxon>
        <taxon>OSLEUM clade</taxon>
        <taxon>Lecanoromycetidae</taxon>
        <taxon>Caliciales</taxon>
        <taxon>Physciaceae</taxon>
        <taxon>Heterodermia</taxon>
    </lineage>
</organism>
<gene>
    <name evidence="2" type="ORF">HETSPECPRED_006019</name>
</gene>
<dbReference type="InterPro" id="IPR029058">
    <property type="entry name" value="AB_hydrolase_fold"/>
</dbReference>
<dbReference type="InterPro" id="IPR002925">
    <property type="entry name" value="Dienelactn_hydro"/>
</dbReference>
<evidence type="ECO:0000259" key="1">
    <source>
        <dbReference type="Pfam" id="PF01738"/>
    </source>
</evidence>
<dbReference type="AlphaFoldDB" id="A0A8H3EHW7"/>
<feature type="domain" description="Dienelactone hydrolase" evidence="1">
    <location>
        <begin position="45"/>
        <end position="276"/>
    </location>
</feature>
<keyword evidence="3" id="KW-1185">Reference proteome</keyword>
<dbReference type="GO" id="GO:0016787">
    <property type="term" value="F:hydrolase activity"/>
    <property type="evidence" value="ECO:0007669"/>
    <property type="project" value="InterPro"/>
</dbReference>
<evidence type="ECO:0000313" key="2">
    <source>
        <dbReference type="EMBL" id="CAF9905997.1"/>
    </source>
</evidence>
<dbReference type="Pfam" id="PF01738">
    <property type="entry name" value="DLH"/>
    <property type="match status" value="1"/>
</dbReference>